<evidence type="ECO:0000313" key="2">
    <source>
        <dbReference type="EMBL" id="HIX05620.1"/>
    </source>
</evidence>
<proteinExistence type="predicted"/>
<evidence type="ECO:0000313" key="3">
    <source>
        <dbReference type="Proteomes" id="UP000824193"/>
    </source>
</evidence>
<comment type="caution">
    <text evidence="2">The sequence shown here is derived from an EMBL/GenBank/DDBJ whole genome shotgun (WGS) entry which is preliminary data.</text>
</comment>
<keyword evidence="1" id="KW-0472">Membrane</keyword>
<evidence type="ECO:0000256" key="1">
    <source>
        <dbReference type="SAM" id="Phobius"/>
    </source>
</evidence>
<organism evidence="2 3">
    <name type="scientific">Candidatus Allofournierella pullicola</name>
    <dbReference type="NCBI Taxonomy" id="2838596"/>
    <lineage>
        <taxon>Bacteria</taxon>
        <taxon>Bacillati</taxon>
        <taxon>Bacillota</taxon>
        <taxon>Clostridia</taxon>
        <taxon>Eubacteriales</taxon>
        <taxon>Oscillospiraceae</taxon>
        <taxon>Allofournierella</taxon>
    </lineage>
</organism>
<accession>A0A9D2AE75</accession>
<feature type="transmembrane region" description="Helical" evidence="1">
    <location>
        <begin position="36"/>
        <end position="57"/>
    </location>
</feature>
<protein>
    <submittedName>
        <fullName evidence="2">SpoVA/SpoVAEb family sporulation membrane protein</fullName>
    </submittedName>
</protein>
<dbReference type="InterPro" id="IPR005562">
    <property type="entry name" value="SpoVA"/>
</dbReference>
<dbReference type="Proteomes" id="UP000824193">
    <property type="component" value="Unassembled WGS sequence"/>
</dbReference>
<keyword evidence="1" id="KW-1133">Transmembrane helix</keyword>
<keyword evidence="1" id="KW-0812">Transmembrane</keyword>
<dbReference type="AlphaFoldDB" id="A0A9D2AE75"/>
<feature type="transmembrane region" description="Helical" evidence="1">
    <location>
        <begin position="105"/>
        <end position="127"/>
    </location>
</feature>
<dbReference type="EMBL" id="DXFW01000018">
    <property type="protein sequence ID" value="HIX05620.1"/>
    <property type="molecule type" value="Genomic_DNA"/>
</dbReference>
<reference evidence="2" key="1">
    <citation type="journal article" date="2021" name="PeerJ">
        <title>Extensive microbial diversity within the chicken gut microbiome revealed by metagenomics and culture.</title>
        <authorList>
            <person name="Gilroy R."/>
            <person name="Ravi A."/>
            <person name="Getino M."/>
            <person name="Pursley I."/>
            <person name="Horton D.L."/>
            <person name="Alikhan N.F."/>
            <person name="Baker D."/>
            <person name="Gharbi K."/>
            <person name="Hall N."/>
            <person name="Watson M."/>
            <person name="Adriaenssens E.M."/>
            <person name="Foster-Nyarko E."/>
            <person name="Jarju S."/>
            <person name="Secka A."/>
            <person name="Antonio M."/>
            <person name="Oren A."/>
            <person name="Chaudhuri R.R."/>
            <person name="La Ragione R."/>
            <person name="Hildebrand F."/>
            <person name="Pallen M.J."/>
        </authorList>
    </citation>
    <scope>NUCLEOTIDE SEQUENCE</scope>
    <source>
        <strain evidence="2">2239</strain>
    </source>
</reference>
<dbReference type="Pfam" id="PF03862">
    <property type="entry name" value="SpoVAC_SpoVAEB"/>
    <property type="match status" value="1"/>
</dbReference>
<feature type="transmembrane region" description="Helical" evidence="1">
    <location>
        <begin position="12"/>
        <end position="30"/>
    </location>
</feature>
<reference evidence="2" key="2">
    <citation type="submission" date="2021-04" db="EMBL/GenBank/DDBJ databases">
        <authorList>
            <person name="Gilroy R."/>
        </authorList>
    </citation>
    <scope>NUCLEOTIDE SEQUENCE</scope>
    <source>
        <strain evidence="2">2239</strain>
    </source>
</reference>
<name>A0A9D2AE75_9FIRM</name>
<feature type="transmembrane region" description="Helical" evidence="1">
    <location>
        <begin position="69"/>
        <end position="90"/>
    </location>
</feature>
<sequence>MRGKPVDYLWSFLIGGALCVAAQLVFELLLSAGVEFGLSITLMLAIMAALSGAATILGQYQKLEGLGGFGAMLPFTGFSAAIIEFTAAALKEGDTLPRASRKGLSAAFLIFGVGLPAAFGAALLMSFR</sequence>
<gene>
    <name evidence="2" type="ORF">H9865_05900</name>
</gene>